<reference evidence="7" key="1">
    <citation type="submission" date="2015-10" db="EMBL/GenBank/DDBJ databases">
        <authorList>
            <person name="Regsiter A."/>
            <person name="william w."/>
        </authorList>
    </citation>
    <scope>NUCLEOTIDE SEQUENCE</scope>
    <source>
        <strain evidence="7">Montdore</strain>
    </source>
</reference>
<evidence type="ECO:0000256" key="6">
    <source>
        <dbReference type="SAM" id="MobiDB-lite"/>
    </source>
</evidence>
<keyword evidence="3" id="KW-0560">Oxidoreductase</keyword>
<evidence type="ECO:0000256" key="1">
    <source>
        <dbReference type="ARBA" id="ARBA00006787"/>
    </source>
</evidence>
<feature type="binding site" evidence="5">
    <location>
        <position position="343"/>
    </location>
    <ligand>
        <name>Fe cation</name>
        <dbReference type="ChEBI" id="CHEBI:24875"/>
        <note>catalytic</note>
    </ligand>
</feature>
<evidence type="ECO:0000256" key="5">
    <source>
        <dbReference type="PIRSR" id="PIRSR604294-1"/>
    </source>
</evidence>
<dbReference type="GO" id="GO:0016121">
    <property type="term" value="P:carotene catabolic process"/>
    <property type="evidence" value="ECO:0007669"/>
    <property type="project" value="TreeGrafter"/>
</dbReference>
<keyword evidence="8" id="KW-1185">Reference proteome</keyword>
<dbReference type="Proteomes" id="UP001412239">
    <property type="component" value="Unassembled WGS sequence"/>
</dbReference>
<dbReference type="GO" id="GO:0046872">
    <property type="term" value="F:metal ion binding"/>
    <property type="evidence" value="ECO:0007669"/>
    <property type="project" value="UniProtKB-KW"/>
</dbReference>
<evidence type="ECO:0000256" key="4">
    <source>
        <dbReference type="ARBA" id="ARBA00023004"/>
    </source>
</evidence>
<dbReference type="AlphaFoldDB" id="A0A292PK08"/>
<organism evidence="7 8">
    <name type="scientific">Tuber aestivum</name>
    <name type="common">summer truffle</name>
    <dbReference type="NCBI Taxonomy" id="59557"/>
    <lineage>
        <taxon>Eukaryota</taxon>
        <taxon>Fungi</taxon>
        <taxon>Dikarya</taxon>
        <taxon>Ascomycota</taxon>
        <taxon>Pezizomycotina</taxon>
        <taxon>Pezizomycetes</taxon>
        <taxon>Pezizales</taxon>
        <taxon>Tuberaceae</taxon>
        <taxon>Tuber</taxon>
    </lineage>
</organism>
<dbReference type="PANTHER" id="PTHR10543">
    <property type="entry name" value="BETA-CAROTENE DIOXYGENASE"/>
    <property type="match status" value="1"/>
</dbReference>
<keyword evidence="2 5" id="KW-0479">Metal-binding</keyword>
<name>A0A292PK08_9PEZI</name>
<proteinExistence type="inferred from homology"/>
<feature type="binding site" evidence="5">
    <location>
        <position position="414"/>
    </location>
    <ligand>
        <name>Fe cation</name>
        <dbReference type="ChEBI" id="CHEBI:24875"/>
        <note>catalytic</note>
    </ligand>
</feature>
<dbReference type="Pfam" id="PF03055">
    <property type="entry name" value="RPE65"/>
    <property type="match status" value="1"/>
</dbReference>
<protein>
    <recommendedName>
        <fullName evidence="9">Carotenoid oxygenase</fullName>
    </recommendedName>
</protein>
<comment type="similarity">
    <text evidence="1">Belongs to the carotenoid oxygenase family.</text>
</comment>
<feature type="compositionally biased region" description="Low complexity" evidence="6">
    <location>
        <begin position="63"/>
        <end position="72"/>
    </location>
</feature>
<feature type="binding site" evidence="5">
    <location>
        <position position="293"/>
    </location>
    <ligand>
        <name>Fe cation</name>
        <dbReference type="ChEBI" id="CHEBI:24875"/>
        <note>catalytic</note>
    </ligand>
</feature>
<feature type="binding site" evidence="5">
    <location>
        <position position="600"/>
    </location>
    <ligand>
        <name>Fe cation</name>
        <dbReference type="ChEBI" id="CHEBI:24875"/>
        <note>catalytic</note>
    </ligand>
</feature>
<evidence type="ECO:0008006" key="9">
    <source>
        <dbReference type="Google" id="ProtNLM"/>
    </source>
</evidence>
<gene>
    <name evidence="7" type="ORF">GSTUAT00007936001</name>
</gene>
<comment type="cofactor">
    <cofactor evidence="5">
        <name>Fe(2+)</name>
        <dbReference type="ChEBI" id="CHEBI:29033"/>
    </cofactor>
    <text evidence="5">Binds 1 Fe(2+) ion per subunit.</text>
</comment>
<evidence type="ECO:0000313" key="7">
    <source>
        <dbReference type="EMBL" id="CUS07992.1"/>
    </source>
</evidence>
<dbReference type="PANTHER" id="PTHR10543:SF24">
    <property type="entry name" value="CAROTENOID ISOMEROOXYGENASE"/>
    <property type="match status" value="1"/>
</dbReference>
<keyword evidence="4 5" id="KW-0408">Iron</keyword>
<dbReference type="InterPro" id="IPR004294">
    <property type="entry name" value="Carotenoid_Oase"/>
</dbReference>
<feature type="region of interest" description="Disordered" evidence="6">
    <location>
        <begin position="1"/>
        <end position="76"/>
    </location>
</feature>
<evidence type="ECO:0000256" key="2">
    <source>
        <dbReference type="ARBA" id="ARBA00022723"/>
    </source>
</evidence>
<sequence>MPSTAETPRVFGRSHRHQKPMPNAGTIARESSTTKRRLSTLARSFSARKTSPPADTDATDISTNTPGTTTATKPVQIGIERESFGNWPNSEGLTPSDTLKFDIFHDERTPIELRVTGSIPDGVLYRTGPGGYQTETTSGTTISMSHWFDAFAQAHRFNLVSPTKVLYNSRHTCDDLLLEIRETGHLPAGFSFGQRRDPCQSFFKKFVSLFEPRVDLVAGGAKNASKVNCAVTISTNYPGLPDAPNASGAVKNLYNKTDATTLQALDPETLEPIGIANQASLHPELKGPCSAAHARSDPLTGDMFNYNLTLGKHPQYKIFQVSKATGKTTVLATITDAPGAYIHSFFLTPRYVVLCVWGAYYSMGGLKMLYHKNVIDAIDAWDPNKQTRWYVIDRTEARRCVVSSHPCPPFFAFHSVNAWEEGGTVVAEVPVYDNLDVIKKFYVENLKGDSRAAWTWAEKGRPKLTRWRMDTTVDGSKAEVVFELDKDSSMELPTMNPDFVTLPHRFTYGLLNRVKSTLLDGIVKFDSSTRTSLVWEVHGHTPSECTFVPDPQGTEEDDGVLLSIVLDGFAKKSYLLVLRAKDLVEVARAELDTAVSFGFHGKHVNGERSVEW</sequence>
<evidence type="ECO:0000313" key="8">
    <source>
        <dbReference type="Proteomes" id="UP001412239"/>
    </source>
</evidence>
<dbReference type="GO" id="GO:0010436">
    <property type="term" value="F:carotenoid dioxygenase activity"/>
    <property type="evidence" value="ECO:0007669"/>
    <property type="project" value="TreeGrafter"/>
</dbReference>
<evidence type="ECO:0000256" key="3">
    <source>
        <dbReference type="ARBA" id="ARBA00023002"/>
    </source>
</evidence>
<accession>A0A292PK08</accession>
<dbReference type="EMBL" id="LN891155">
    <property type="protein sequence ID" value="CUS07992.1"/>
    <property type="molecule type" value="Genomic_DNA"/>
</dbReference>